<organism evidence="2">
    <name type="scientific">Caulobacter sp. (strain K31)</name>
    <dbReference type="NCBI Taxonomy" id="366602"/>
    <lineage>
        <taxon>Bacteria</taxon>
        <taxon>Pseudomonadati</taxon>
        <taxon>Pseudomonadota</taxon>
        <taxon>Alphaproteobacteria</taxon>
        <taxon>Caulobacterales</taxon>
        <taxon>Caulobacteraceae</taxon>
        <taxon>Caulobacter</taxon>
    </lineage>
</organism>
<dbReference type="OrthoDB" id="7580644at2"/>
<dbReference type="KEGG" id="cak:Caul_2644"/>
<accession>B0SXI6</accession>
<evidence type="ECO:0000313" key="2">
    <source>
        <dbReference type="EMBL" id="ABZ71771.1"/>
    </source>
</evidence>
<evidence type="ECO:0000256" key="1">
    <source>
        <dbReference type="SAM" id="Phobius"/>
    </source>
</evidence>
<dbReference type="AlphaFoldDB" id="B0SXI6"/>
<keyword evidence="1" id="KW-1133">Transmembrane helix</keyword>
<dbReference type="HOGENOM" id="CLU_1904304_0_0_5"/>
<keyword evidence="1" id="KW-0812">Transmembrane</keyword>
<feature type="transmembrane region" description="Helical" evidence="1">
    <location>
        <begin position="103"/>
        <end position="124"/>
    </location>
</feature>
<feature type="transmembrane region" description="Helical" evidence="1">
    <location>
        <begin position="27"/>
        <end position="46"/>
    </location>
</feature>
<proteinExistence type="predicted"/>
<sequence length="142" mass="14913">MEYVFGAGLALGVGAFATVVGFDRGRALYPVVLIVIASYYDLFAVMGGGRALPVETTVLAVFVVLAVAGFKSNLWLVVAALLGHGVFDLVHPKLVENPGAPDWWPMFCLAYDVAAGAYLAARLLSSSPSRPQARPSTLGATK</sequence>
<reference evidence="2" key="1">
    <citation type="submission" date="2008-01" db="EMBL/GenBank/DDBJ databases">
        <title>Complete sequence of chromosome of Caulobacter sp. K31.</title>
        <authorList>
            <consortium name="US DOE Joint Genome Institute"/>
            <person name="Copeland A."/>
            <person name="Lucas S."/>
            <person name="Lapidus A."/>
            <person name="Barry K."/>
            <person name="Glavina del Rio T."/>
            <person name="Dalin E."/>
            <person name="Tice H."/>
            <person name="Pitluck S."/>
            <person name="Bruce D."/>
            <person name="Goodwin L."/>
            <person name="Thompson L.S."/>
            <person name="Brettin T."/>
            <person name="Detter J.C."/>
            <person name="Han C."/>
            <person name="Schmutz J."/>
            <person name="Larimer F."/>
            <person name="Land M."/>
            <person name="Hauser L."/>
            <person name="Kyrpides N."/>
            <person name="Kim E."/>
            <person name="Stephens C."/>
            <person name="Richardson P."/>
        </authorList>
    </citation>
    <scope>NUCLEOTIDE SEQUENCE [LARGE SCALE GENOMIC DNA]</scope>
    <source>
        <strain evidence="2">K31</strain>
    </source>
</reference>
<dbReference type="eggNOG" id="ENOG5032SG5">
    <property type="taxonomic scope" value="Bacteria"/>
</dbReference>
<keyword evidence="1" id="KW-0472">Membrane</keyword>
<name>B0SXI6_CAUSK</name>
<feature type="transmembrane region" description="Helical" evidence="1">
    <location>
        <begin position="58"/>
        <end position="83"/>
    </location>
</feature>
<evidence type="ECO:0008006" key="3">
    <source>
        <dbReference type="Google" id="ProtNLM"/>
    </source>
</evidence>
<dbReference type="EMBL" id="CP000927">
    <property type="protein sequence ID" value="ABZ71771.1"/>
    <property type="molecule type" value="Genomic_DNA"/>
</dbReference>
<protein>
    <recommendedName>
        <fullName evidence="3">Integral membrane protein</fullName>
    </recommendedName>
</protein>
<gene>
    <name evidence="2" type="ordered locus">Caul_2644</name>
</gene>